<reference evidence="8" key="1">
    <citation type="submission" date="2018-12" db="EMBL/GenBank/DDBJ databases">
        <title>Complete genome sequence of Paenibacillus sp. MBLB1234.</title>
        <authorList>
            <person name="Nam Y.-D."/>
            <person name="Kang J."/>
            <person name="Chung W.-H."/>
            <person name="Park Y.S."/>
        </authorList>
    </citation>
    <scope>NUCLEOTIDE SEQUENCE [LARGE SCALE GENOMIC DNA]</scope>
    <source>
        <strain evidence="8">MBLB1234</strain>
    </source>
</reference>
<keyword evidence="4" id="KW-0010">Activator</keyword>
<dbReference type="InterPro" id="IPR018060">
    <property type="entry name" value="HTH_AraC"/>
</dbReference>
<keyword evidence="3" id="KW-0238">DNA-binding</keyword>
<accession>A0A3S9V3A8</accession>
<evidence type="ECO:0000313" key="7">
    <source>
        <dbReference type="EMBL" id="AZS16996.1"/>
    </source>
</evidence>
<evidence type="ECO:0000259" key="6">
    <source>
        <dbReference type="PROSITE" id="PS01124"/>
    </source>
</evidence>
<dbReference type="PANTHER" id="PTHR46796">
    <property type="entry name" value="HTH-TYPE TRANSCRIPTIONAL ACTIVATOR RHAS-RELATED"/>
    <property type="match status" value="1"/>
</dbReference>
<keyword evidence="8" id="KW-1185">Reference proteome</keyword>
<sequence>MLRWNIYFISHMSGDGMRSDFAIRLVTHLYWIKKEAFALERDIYSYWTIFAVEDGRFIYRIGDQQGEAGLGSLVVCPPNTWFHRKTLEPLSFHFIHFTWNAEPSLEEIQLLSGALKITDIERLRSNYLYLRMLALEQDKTAMERKQHLVSDIWRLYELETNMPREIGLNGMLADVEMRTAAQLIIDNAFGPIDMKSLALSLQLTPVQLTRRFRAAYGMTPSEYTTRLRLDRASKLLLETELSIEKIAQLCGYENGFYLSRIFRSKRGMPPSQYRSMPRV</sequence>
<dbReference type="KEGG" id="plut:EI981_22730"/>
<evidence type="ECO:0000256" key="5">
    <source>
        <dbReference type="ARBA" id="ARBA00023163"/>
    </source>
</evidence>
<dbReference type="Proteomes" id="UP000270678">
    <property type="component" value="Chromosome"/>
</dbReference>
<proteinExistence type="predicted"/>
<feature type="domain" description="HTH araC/xylS-type" evidence="6">
    <location>
        <begin position="178"/>
        <end position="276"/>
    </location>
</feature>
<dbReference type="PROSITE" id="PS00041">
    <property type="entry name" value="HTH_ARAC_FAMILY_1"/>
    <property type="match status" value="1"/>
</dbReference>
<evidence type="ECO:0000313" key="8">
    <source>
        <dbReference type="Proteomes" id="UP000270678"/>
    </source>
</evidence>
<dbReference type="OrthoDB" id="2636626at2"/>
<name>A0A3S9V3A8_9BACL</name>
<dbReference type="PROSITE" id="PS01124">
    <property type="entry name" value="HTH_ARAC_FAMILY_2"/>
    <property type="match status" value="1"/>
</dbReference>
<evidence type="ECO:0000256" key="2">
    <source>
        <dbReference type="ARBA" id="ARBA00023015"/>
    </source>
</evidence>
<organism evidence="7 8">
    <name type="scientific">Paenibacillus lutimineralis</name>
    <dbReference type="NCBI Taxonomy" id="2707005"/>
    <lineage>
        <taxon>Bacteria</taxon>
        <taxon>Bacillati</taxon>
        <taxon>Bacillota</taxon>
        <taxon>Bacilli</taxon>
        <taxon>Bacillales</taxon>
        <taxon>Paenibacillaceae</taxon>
        <taxon>Paenibacillus</taxon>
    </lineage>
</organism>
<dbReference type="PANTHER" id="PTHR46796:SF13">
    <property type="entry name" value="HTH-TYPE TRANSCRIPTIONAL ACTIVATOR RHAS"/>
    <property type="match status" value="1"/>
</dbReference>
<dbReference type="Pfam" id="PF12833">
    <property type="entry name" value="HTH_18"/>
    <property type="match status" value="1"/>
</dbReference>
<keyword evidence="5" id="KW-0804">Transcription</keyword>
<dbReference type="EMBL" id="CP034346">
    <property type="protein sequence ID" value="AZS16996.1"/>
    <property type="molecule type" value="Genomic_DNA"/>
</dbReference>
<evidence type="ECO:0000256" key="4">
    <source>
        <dbReference type="ARBA" id="ARBA00023159"/>
    </source>
</evidence>
<evidence type="ECO:0000256" key="3">
    <source>
        <dbReference type="ARBA" id="ARBA00023125"/>
    </source>
</evidence>
<keyword evidence="1" id="KW-0963">Cytoplasm</keyword>
<dbReference type="SUPFAM" id="SSF51215">
    <property type="entry name" value="Regulatory protein AraC"/>
    <property type="match status" value="1"/>
</dbReference>
<dbReference type="GO" id="GO:0043565">
    <property type="term" value="F:sequence-specific DNA binding"/>
    <property type="evidence" value="ECO:0007669"/>
    <property type="project" value="InterPro"/>
</dbReference>
<dbReference type="SUPFAM" id="SSF46689">
    <property type="entry name" value="Homeodomain-like"/>
    <property type="match status" value="2"/>
</dbReference>
<dbReference type="InterPro" id="IPR037923">
    <property type="entry name" value="HTH-like"/>
</dbReference>
<evidence type="ECO:0000256" key="1">
    <source>
        <dbReference type="ARBA" id="ARBA00022490"/>
    </source>
</evidence>
<dbReference type="GO" id="GO:0003700">
    <property type="term" value="F:DNA-binding transcription factor activity"/>
    <property type="evidence" value="ECO:0007669"/>
    <property type="project" value="InterPro"/>
</dbReference>
<dbReference type="SMART" id="SM00342">
    <property type="entry name" value="HTH_ARAC"/>
    <property type="match status" value="1"/>
</dbReference>
<dbReference type="InterPro" id="IPR018062">
    <property type="entry name" value="HTH_AraC-typ_CS"/>
</dbReference>
<gene>
    <name evidence="7" type="ORF">EI981_22730</name>
</gene>
<protein>
    <submittedName>
        <fullName evidence="7">AraC family transcriptional regulator</fullName>
    </submittedName>
</protein>
<dbReference type="InterPro" id="IPR009057">
    <property type="entry name" value="Homeodomain-like_sf"/>
</dbReference>
<dbReference type="InterPro" id="IPR050204">
    <property type="entry name" value="AraC_XylS_family_regulators"/>
</dbReference>
<dbReference type="Gene3D" id="1.10.10.60">
    <property type="entry name" value="Homeodomain-like"/>
    <property type="match status" value="2"/>
</dbReference>
<keyword evidence="2" id="KW-0805">Transcription regulation</keyword>
<dbReference type="AlphaFoldDB" id="A0A3S9V3A8"/>